<gene>
    <name evidence="1" type="ORF">AURDEDRAFT_187238</name>
</gene>
<sequence length="411" mass="45633">MDICSRQGAPAALMHMAVSRAGQLPLDFEYLELDGEPTQSILEAVSQYFCRFRSFNWTCHPGCIDISRPAPLLREFRCYEWMCRIPRDFLGGCVGALRTLHLDGAIFPETCPALVTVTDLCVGSHESADDACWFHRIFDLCPRLEVLHLSELDGGPGDELPAGPAPRTLRKVTLESSTSCNVLQLYAPWRLESVADVRLNNITMNPSLRLASFIDGAVDVSVIYDGCRRADIAALLSGARKRKLQAEGSRDTKEDVAILAEMLRNGTALSHMESLRVSLNVLGPALEGAYHWPQLANLSVHVYTNDLTVRQTECPWFRWSVLNCLRAAPALESLVLHVEAERMTLDDALDLRGYLSTLAGCIPHEVQVYGFPGTIGRQLPAHDCDEPRVIFSEREPSILPFLDGAEDPWIC</sequence>
<accession>J0WXK8</accession>
<dbReference type="Proteomes" id="UP000006514">
    <property type="component" value="Unassembled WGS sequence"/>
</dbReference>
<evidence type="ECO:0000313" key="1">
    <source>
        <dbReference type="EMBL" id="EJD39717.1"/>
    </source>
</evidence>
<dbReference type="InParanoid" id="J0WXK8"/>
<dbReference type="KEGG" id="adl:AURDEDRAFT_187238"/>
<name>J0WXK8_AURST</name>
<dbReference type="AlphaFoldDB" id="J0WXK8"/>
<proteinExistence type="predicted"/>
<organism evidence="1 2">
    <name type="scientific">Auricularia subglabra (strain TFB-10046 / SS5)</name>
    <name type="common">White-rot fungus</name>
    <name type="synonym">Auricularia delicata (strain TFB10046)</name>
    <dbReference type="NCBI Taxonomy" id="717982"/>
    <lineage>
        <taxon>Eukaryota</taxon>
        <taxon>Fungi</taxon>
        <taxon>Dikarya</taxon>
        <taxon>Basidiomycota</taxon>
        <taxon>Agaricomycotina</taxon>
        <taxon>Agaricomycetes</taxon>
        <taxon>Auriculariales</taxon>
        <taxon>Auriculariaceae</taxon>
        <taxon>Auricularia</taxon>
    </lineage>
</organism>
<evidence type="ECO:0008006" key="3">
    <source>
        <dbReference type="Google" id="ProtNLM"/>
    </source>
</evidence>
<dbReference type="EMBL" id="JH687810">
    <property type="protein sequence ID" value="EJD39717.1"/>
    <property type="molecule type" value="Genomic_DNA"/>
</dbReference>
<reference evidence="2" key="1">
    <citation type="journal article" date="2012" name="Science">
        <title>The Paleozoic origin of enzymatic lignin decomposition reconstructed from 31 fungal genomes.</title>
        <authorList>
            <person name="Floudas D."/>
            <person name="Binder M."/>
            <person name="Riley R."/>
            <person name="Barry K."/>
            <person name="Blanchette R.A."/>
            <person name="Henrissat B."/>
            <person name="Martinez A.T."/>
            <person name="Otillar R."/>
            <person name="Spatafora J.W."/>
            <person name="Yadav J.S."/>
            <person name="Aerts A."/>
            <person name="Benoit I."/>
            <person name="Boyd A."/>
            <person name="Carlson A."/>
            <person name="Copeland A."/>
            <person name="Coutinho P.M."/>
            <person name="de Vries R.P."/>
            <person name="Ferreira P."/>
            <person name="Findley K."/>
            <person name="Foster B."/>
            <person name="Gaskell J."/>
            <person name="Glotzer D."/>
            <person name="Gorecki P."/>
            <person name="Heitman J."/>
            <person name="Hesse C."/>
            <person name="Hori C."/>
            <person name="Igarashi K."/>
            <person name="Jurgens J.A."/>
            <person name="Kallen N."/>
            <person name="Kersten P."/>
            <person name="Kohler A."/>
            <person name="Kuees U."/>
            <person name="Kumar T.K.A."/>
            <person name="Kuo A."/>
            <person name="LaButti K."/>
            <person name="Larrondo L.F."/>
            <person name="Lindquist E."/>
            <person name="Ling A."/>
            <person name="Lombard V."/>
            <person name="Lucas S."/>
            <person name="Lundell T."/>
            <person name="Martin R."/>
            <person name="McLaughlin D.J."/>
            <person name="Morgenstern I."/>
            <person name="Morin E."/>
            <person name="Murat C."/>
            <person name="Nagy L.G."/>
            <person name="Nolan M."/>
            <person name="Ohm R.A."/>
            <person name="Patyshakuliyeva A."/>
            <person name="Rokas A."/>
            <person name="Ruiz-Duenas F.J."/>
            <person name="Sabat G."/>
            <person name="Salamov A."/>
            <person name="Samejima M."/>
            <person name="Schmutz J."/>
            <person name="Slot J.C."/>
            <person name="St John F."/>
            <person name="Stenlid J."/>
            <person name="Sun H."/>
            <person name="Sun S."/>
            <person name="Syed K."/>
            <person name="Tsang A."/>
            <person name="Wiebenga A."/>
            <person name="Young D."/>
            <person name="Pisabarro A."/>
            <person name="Eastwood D.C."/>
            <person name="Martin F."/>
            <person name="Cullen D."/>
            <person name="Grigoriev I.V."/>
            <person name="Hibbett D.S."/>
        </authorList>
    </citation>
    <scope>NUCLEOTIDE SEQUENCE [LARGE SCALE GENOMIC DNA]</scope>
    <source>
        <strain evidence="2">TFB10046</strain>
    </source>
</reference>
<keyword evidence="2" id="KW-1185">Reference proteome</keyword>
<evidence type="ECO:0000313" key="2">
    <source>
        <dbReference type="Proteomes" id="UP000006514"/>
    </source>
</evidence>
<protein>
    <recommendedName>
        <fullName evidence="3">F-box domain-containing protein</fullName>
    </recommendedName>
</protein>